<accession>A0A4Q7NMC4</accession>
<name>A0A4Q7NMC4_9BURK</name>
<dbReference type="EMBL" id="SGXC01000001">
    <property type="protein sequence ID" value="RZS86172.1"/>
    <property type="molecule type" value="Genomic_DNA"/>
</dbReference>
<keyword evidence="3 8" id="KW-0812">Transmembrane</keyword>
<evidence type="ECO:0000256" key="6">
    <source>
        <dbReference type="ARBA" id="ARBA00043993"/>
    </source>
</evidence>
<keyword evidence="4 8" id="KW-1133">Transmembrane helix</keyword>
<dbReference type="NCBIfam" id="TIGR01666">
    <property type="entry name" value="YCCS"/>
    <property type="match status" value="1"/>
</dbReference>
<feature type="transmembrane region" description="Helical" evidence="8">
    <location>
        <begin position="119"/>
        <end position="136"/>
    </location>
</feature>
<organism evidence="11 12">
    <name type="scientific">Pigmentiphaga kullae</name>
    <dbReference type="NCBI Taxonomy" id="151784"/>
    <lineage>
        <taxon>Bacteria</taxon>
        <taxon>Pseudomonadati</taxon>
        <taxon>Pseudomonadota</taxon>
        <taxon>Betaproteobacteria</taxon>
        <taxon>Burkholderiales</taxon>
        <taxon>Alcaligenaceae</taxon>
        <taxon>Pigmentiphaga</taxon>
    </lineage>
</organism>
<feature type="transmembrane region" description="Helical" evidence="8">
    <location>
        <begin position="21"/>
        <end position="38"/>
    </location>
</feature>
<evidence type="ECO:0000256" key="7">
    <source>
        <dbReference type="SAM" id="MobiDB-lite"/>
    </source>
</evidence>
<evidence type="ECO:0000313" key="12">
    <source>
        <dbReference type="Proteomes" id="UP000292445"/>
    </source>
</evidence>
<gene>
    <name evidence="11" type="ORF">EV675_2206</name>
</gene>
<feature type="transmembrane region" description="Helical" evidence="8">
    <location>
        <begin position="491"/>
        <end position="510"/>
    </location>
</feature>
<feature type="transmembrane region" description="Helical" evidence="8">
    <location>
        <begin position="68"/>
        <end position="87"/>
    </location>
</feature>
<sequence length="744" mass="81521">MHSASIPDTLRRLWAHDTFVYSLRVFIALASVMALCWWHDRMDLVIPAFLGVIACALAETDDNWRGRLLAQVVTLACFAVAAVAVKALFPHPWLFLAGMVLSTFCLTMLGAIGERYRAIGYATLILAIYTTIGVEQGRGEGGFWHEPALLMAGAAWYGLLSVLWAALFVHQPVQQRLARLYAVLGDYLLLKASLFEPVRGIDLEARRLELAQLNSKVVVALNAAKESIFSRLGQSRPGRKTARYLRLYFIAQDVHERASSSHYPYDELADAFFHSDIMFRCQRLLGLQGQACRRLARAIRMRQPFDAGDEARQARADLDASLDYLRRQGRPEWARLLRSVGALSANLAELDRRLGSASNPDKLDEQQQDNSLLDRSPQSVGEAFDRVRLQLTPGAPVFRYAVRLTLAMAAGYGMLHLVHPQQGYWIVLTTLFVCAPSYGATRTRLVQRVLGTVLGLLVGWVLFKLFSSLLVQALFAVVAGVAFFATRSTRYMIGTAAITVLVLLCFNQIGNGYDLFVPRLVDTLIGAGIAGLAVLVVMPDWQGRRLTQAAARALAANSRYLREIMIQYETGKRDDLAYRLARRNAHNADAALSMAMSNMLAEPGHFRRDADAGLRFLTLSHTLLNYLSGLGAHRESLSDHASDAQIARMTMGVIDALDGIAAGLAGKGGLAASSEEEGALARALEQLPEDDADDGHRLVLTQLGLIGGVLGPLRKVGSRLVRLESREVEEEEAAGAEAPGGGGR</sequence>
<dbReference type="Proteomes" id="UP000292445">
    <property type="component" value="Unassembled WGS sequence"/>
</dbReference>
<reference evidence="11 12" key="1">
    <citation type="submission" date="2019-02" db="EMBL/GenBank/DDBJ databases">
        <title>Genomic Encyclopedia of Type Strains, Phase IV (KMG-IV): sequencing the most valuable type-strain genomes for metagenomic binning, comparative biology and taxonomic classification.</title>
        <authorList>
            <person name="Goeker M."/>
        </authorList>
    </citation>
    <scope>NUCLEOTIDE SEQUENCE [LARGE SCALE GENOMIC DNA]</scope>
    <source>
        <strain evidence="11 12">K24</strain>
    </source>
</reference>
<feature type="transmembrane region" description="Helical" evidence="8">
    <location>
        <begin position="93"/>
        <end position="112"/>
    </location>
</feature>
<dbReference type="InterPro" id="IPR049453">
    <property type="entry name" value="Memb_transporter_dom"/>
</dbReference>
<evidence type="ECO:0000259" key="9">
    <source>
        <dbReference type="Pfam" id="PF12805"/>
    </source>
</evidence>
<feature type="compositionally biased region" description="Polar residues" evidence="7">
    <location>
        <begin position="368"/>
        <end position="377"/>
    </location>
</feature>
<evidence type="ECO:0000256" key="2">
    <source>
        <dbReference type="ARBA" id="ARBA00022475"/>
    </source>
</evidence>
<feature type="domain" description="Integral membrane protein YccS N-terminal" evidence="9">
    <location>
        <begin position="73"/>
        <end position="354"/>
    </location>
</feature>
<evidence type="ECO:0000259" key="10">
    <source>
        <dbReference type="Pfam" id="PF13515"/>
    </source>
</evidence>
<dbReference type="PANTHER" id="PTHR30509:SF8">
    <property type="entry name" value="INNER MEMBRANE PROTEIN YCCS"/>
    <property type="match status" value="1"/>
</dbReference>
<feature type="region of interest" description="Disordered" evidence="7">
    <location>
        <begin position="356"/>
        <end position="377"/>
    </location>
</feature>
<feature type="domain" description="Integral membrane bound transporter" evidence="10">
    <location>
        <begin position="415"/>
        <end position="530"/>
    </location>
</feature>
<evidence type="ECO:0000256" key="5">
    <source>
        <dbReference type="ARBA" id="ARBA00023136"/>
    </source>
</evidence>
<feature type="transmembrane region" description="Helical" evidence="8">
    <location>
        <begin position="423"/>
        <end position="440"/>
    </location>
</feature>
<dbReference type="InterPro" id="IPR010020">
    <property type="entry name" value="Integral_membrane_YCCS_YHJK"/>
</dbReference>
<feature type="transmembrane region" description="Helical" evidence="8">
    <location>
        <begin position="397"/>
        <end position="417"/>
    </location>
</feature>
<feature type="transmembrane region" description="Helical" evidence="8">
    <location>
        <begin position="516"/>
        <end position="538"/>
    </location>
</feature>
<evidence type="ECO:0000256" key="8">
    <source>
        <dbReference type="SAM" id="Phobius"/>
    </source>
</evidence>
<dbReference type="PANTHER" id="PTHR30509">
    <property type="entry name" value="P-HYDROXYBENZOIC ACID EFFLUX PUMP SUBUNIT-RELATED"/>
    <property type="match status" value="1"/>
</dbReference>
<keyword evidence="5 8" id="KW-0472">Membrane</keyword>
<comment type="subcellular location">
    <subcellularLocation>
        <location evidence="1">Cell membrane</location>
        <topology evidence="1">Multi-pass membrane protein</topology>
    </subcellularLocation>
</comment>
<evidence type="ECO:0000256" key="4">
    <source>
        <dbReference type="ARBA" id="ARBA00022989"/>
    </source>
</evidence>
<dbReference type="OrthoDB" id="8670769at2"/>
<evidence type="ECO:0000313" key="11">
    <source>
        <dbReference type="EMBL" id="RZS86172.1"/>
    </source>
</evidence>
<dbReference type="NCBIfam" id="TIGR01667">
    <property type="entry name" value="YCCS_YHFK"/>
    <property type="match status" value="1"/>
</dbReference>
<dbReference type="InterPro" id="IPR010019">
    <property type="entry name" value="Integral_membrane_YccS"/>
</dbReference>
<dbReference type="Pfam" id="PF12805">
    <property type="entry name" value="FUSC-like"/>
    <property type="match status" value="1"/>
</dbReference>
<dbReference type="InterPro" id="IPR032692">
    <property type="entry name" value="YccS_N"/>
</dbReference>
<proteinExistence type="inferred from homology"/>
<dbReference type="Pfam" id="PF13515">
    <property type="entry name" value="FUSC_2"/>
    <property type="match status" value="1"/>
</dbReference>
<keyword evidence="2" id="KW-1003">Cell membrane</keyword>
<comment type="caution">
    <text evidence="11">The sequence shown here is derived from an EMBL/GenBank/DDBJ whole genome shotgun (WGS) entry which is preliminary data.</text>
</comment>
<protein>
    <submittedName>
        <fullName evidence="11">Putative membrane protein (TIGR01666 family)</fullName>
    </submittedName>
</protein>
<evidence type="ECO:0000256" key="3">
    <source>
        <dbReference type="ARBA" id="ARBA00022692"/>
    </source>
</evidence>
<dbReference type="GO" id="GO:0005886">
    <property type="term" value="C:plasma membrane"/>
    <property type="evidence" value="ECO:0007669"/>
    <property type="project" value="UniProtKB-SubCell"/>
</dbReference>
<feature type="transmembrane region" description="Helical" evidence="8">
    <location>
        <begin position="148"/>
        <end position="169"/>
    </location>
</feature>
<keyword evidence="12" id="KW-1185">Reference proteome</keyword>
<evidence type="ECO:0000256" key="1">
    <source>
        <dbReference type="ARBA" id="ARBA00004651"/>
    </source>
</evidence>
<dbReference type="AlphaFoldDB" id="A0A4Q7NMC4"/>
<dbReference type="RefSeq" id="WP_130357289.1">
    <property type="nucleotide sequence ID" value="NZ_SGXC01000001.1"/>
</dbReference>
<comment type="similarity">
    <text evidence="6">Belongs to the YccS/YhfK family.</text>
</comment>